<sequence length="29" mass="3240">MTIDPRQAERLAFLGALALLLLSYLLIHS</sequence>
<protein>
    <submittedName>
        <fullName evidence="2">Membrane protein</fullName>
    </submittedName>
</protein>
<keyword evidence="1" id="KW-1133">Transmembrane helix</keyword>
<evidence type="ECO:0000256" key="1">
    <source>
        <dbReference type="SAM" id="Phobius"/>
    </source>
</evidence>
<name>A0A7L8ZDJ4_9CAUD</name>
<gene>
    <name evidence="2" type="primary">67</name>
    <name evidence="2" type="ORF">SEA_GARDENSTATE_67</name>
</gene>
<feature type="transmembrane region" description="Helical" evidence="1">
    <location>
        <begin position="12"/>
        <end position="27"/>
    </location>
</feature>
<keyword evidence="1" id="KW-0472">Membrane</keyword>
<evidence type="ECO:0000313" key="2">
    <source>
        <dbReference type="EMBL" id="QOI66979.1"/>
    </source>
</evidence>
<evidence type="ECO:0000313" key="3">
    <source>
        <dbReference type="Proteomes" id="UP000593999"/>
    </source>
</evidence>
<organism evidence="2 3">
    <name type="scientific">Microbacterium phage GardenState</name>
    <dbReference type="NCBI Taxonomy" id="2776841"/>
    <lineage>
        <taxon>Viruses</taxon>
        <taxon>Duplodnaviria</taxon>
        <taxon>Heunggongvirae</taxon>
        <taxon>Uroviricota</taxon>
        <taxon>Caudoviricetes</taxon>
        <taxon>Casidaviridae</taxon>
        <taxon>Gardenstatevirus</taxon>
        <taxon>Gardenstatevirus gardenstate</taxon>
    </lineage>
</organism>
<keyword evidence="1" id="KW-0812">Transmembrane</keyword>
<dbReference type="Proteomes" id="UP000593999">
    <property type="component" value="Segment"/>
</dbReference>
<accession>A0A7L8ZDJ4</accession>
<proteinExistence type="predicted"/>
<dbReference type="EMBL" id="MT952845">
    <property type="protein sequence ID" value="QOI66979.1"/>
    <property type="molecule type" value="Genomic_DNA"/>
</dbReference>
<keyword evidence="3" id="KW-1185">Reference proteome</keyword>
<reference evidence="2 3" key="1">
    <citation type="submission" date="2020-08" db="EMBL/GenBank/DDBJ databases">
        <authorList>
            <person name="Onisko P.M."/>
            <person name="Abbud L.A."/>
            <person name="Collins-Miller C."/>
            <person name="Crosslin K."/>
            <person name="Dasari S."/>
            <person name="Friend S.M."/>
            <person name="Gaykema M.A."/>
            <person name="Lambert A.M."/>
            <person name="Moran E.R."/>
            <person name="Watts A.R."/>
            <person name="Zirkle L.M."/>
            <person name="Bauer P.J."/>
            <person name="Temple L."/>
            <person name="Washington J.M."/>
            <person name="Garlena R.A."/>
            <person name="Russell D.A."/>
            <person name="Pope W.H."/>
            <person name="Jacobs-Sera D."/>
            <person name="Hatfull G.F."/>
        </authorList>
    </citation>
    <scope>NUCLEOTIDE SEQUENCE [LARGE SCALE GENOMIC DNA]</scope>
</reference>